<gene>
    <name evidence="2" type="ORF">RZN69_01415</name>
</gene>
<dbReference type="SUPFAM" id="SSF82693">
    <property type="entry name" value="Multidrug efflux transporter AcrB pore domain, PN1, PN2, PC1 and PC2 subdomains"/>
    <property type="match status" value="3"/>
</dbReference>
<dbReference type="EMBL" id="CP136920">
    <property type="protein sequence ID" value="WOO41729.1"/>
    <property type="molecule type" value="Genomic_DNA"/>
</dbReference>
<keyword evidence="1" id="KW-1133">Transmembrane helix</keyword>
<name>A0AAQ3L8Q9_9BACT</name>
<dbReference type="GO" id="GO:0005886">
    <property type="term" value="C:plasma membrane"/>
    <property type="evidence" value="ECO:0007669"/>
    <property type="project" value="TreeGrafter"/>
</dbReference>
<feature type="transmembrane region" description="Helical" evidence="1">
    <location>
        <begin position="962"/>
        <end position="983"/>
    </location>
</feature>
<sequence>MRSLSDPFINRPVMTVVLTLSVIAFGIFSYRTLPLANLPNVQYPVIQVTSEFPGMAPDVIADNITSPLEQQFTQIPGLQLITSNSTQGNSSILLQFGLGEDMDAASAQVQSALTRAQPYLPENIPTPPSYKETNPNQVFFYILGLASSTMPESELYDYASTQVAQRVNMLKGVSNVTLFGEQRAVRIEVDPARLYNFNLTVSDVADAVESGSVLMSTGQLYGDNNTIILRPTGQLMTAEDYGNLIISYVDDAPVYVKDVAEAKESVDELYFVNVFNIPGRDSSEPFVGISVQHTATSNLVDVAKRIDDLIDELREELPQSIEVLKIYDESYLVVDSVIDVRTTLLIAFVLVVVVIFVFLGRAKDTVIPMVALPTSLLVTFMVMKLLGFSLDHLSLLALTLAIGFLVDDAIVFLENMVRHQEMGKTAYRATLDGAKEISFTILSMTLSLAAVFIPLLFMSGQIGRIFREFSLTLMVAILASGMISLTLTPMLCARLFSGKVKEQSWLQRMSKKIETPTLNFYAKTLGWFLKYKFLGIVVWVICLVGVGWGFVKVPKTFLPLGDSGLLFGVMLTEESTSPHRIQSFQNAVNDILANDPAIENSLSATGLTAMFNPNMLAALAVLKPVNERPPIQEVSDRLNDKIRTTVPGVVPLISPQPALKISTGAISTNQGNYAYSVSGLDPNQIYESVPKLQAKLESMPGFVGVSSDLYLDNRQLELDINRDLAYSLGVTAEEIEQLLMDAYSENYVYKIKEGVEQYDVIVEAKADERAKPANLDQLYLTSNIDGSLIPLRTVASWKETVGPLSVSHINSLASGTIYFDLADGYAIGDATKALEAAAASIIPAGLIKELQGTAQAFTLIEESAGLLVIVAVFVMYVILAILYESYMHPITVLSALPVATVGGLMTLLLFDSEFSLYAFVGLFMLMGIVVKNGIMMVDFAIQRQAEGRTPLEAVQQGCIERFRPILMTTLAAIFGALPIAMGINDVGNTRVPLGLVIVGGLIVSQLLTLYVIPVIYLYFEAFQDKYLERIGFFSRKVKE</sequence>
<dbReference type="SUPFAM" id="SSF82866">
    <property type="entry name" value="Multidrug efflux transporter AcrB transmembrane domain"/>
    <property type="match status" value="2"/>
</dbReference>
<dbReference type="Gene3D" id="3.30.70.1320">
    <property type="entry name" value="Multidrug efflux transporter AcrB pore domain like"/>
    <property type="match status" value="1"/>
</dbReference>
<feature type="transmembrane region" description="Helical" evidence="1">
    <location>
        <begin position="12"/>
        <end position="30"/>
    </location>
</feature>
<keyword evidence="3" id="KW-1185">Reference proteome</keyword>
<dbReference type="PANTHER" id="PTHR32063">
    <property type="match status" value="1"/>
</dbReference>
<reference evidence="2 3" key="1">
    <citation type="submission" date="2023-10" db="EMBL/GenBank/DDBJ databases">
        <title>Rubellicoccus peritrichatus gen. nov., sp. nov., isolated from an algae of coral reef tank.</title>
        <authorList>
            <person name="Luo J."/>
        </authorList>
    </citation>
    <scope>NUCLEOTIDE SEQUENCE [LARGE SCALE GENOMIC DNA]</scope>
    <source>
        <strain evidence="2 3">CR14</strain>
    </source>
</reference>
<dbReference type="Gene3D" id="3.30.70.1440">
    <property type="entry name" value="Multidrug efflux transporter AcrB pore domain"/>
    <property type="match status" value="1"/>
</dbReference>
<feature type="transmembrane region" description="Helical" evidence="1">
    <location>
        <begin position="890"/>
        <end position="910"/>
    </location>
</feature>
<organism evidence="2 3">
    <name type="scientific">Rubellicoccus peritrichatus</name>
    <dbReference type="NCBI Taxonomy" id="3080537"/>
    <lineage>
        <taxon>Bacteria</taxon>
        <taxon>Pseudomonadati</taxon>
        <taxon>Verrucomicrobiota</taxon>
        <taxon>Opitutia</taxon>
        <taxon>Puniceicoccales</taxon>
        <taxon>Cerasicoccaceae</taxon>
        <taxon>Rubellicoccus</taxon>
    </lineage>
</organism>
<feature type="transmembrane region" description="Helical" evidence="1">
    <location>
        <begin position="533"/>
        <end position="551"/>
    </location>
</feature>
<dbReference type="Gene3D" id="3.30.2090.10">
    <property type="entry name" value="Multidrug efflux transporter AcrB TolC docking domain, DN and DC subdomains"/>
    <property type="match status" value="2"/>
</dbReference>
<keyword evidence="1" id="KW-0472">Membrane</keyword>
<protein>
    <submittedName>
        <fullName evidence="2">Efflux RND transporter permease subunit</fullName>
    </submittedName>
</protein>
<feature type="transmembrane region" description="Helical" evidence="1">
    <location>
        <begin position="437"/>
        <end position="457"/>
    </location>
</feature>
<dbReference type="Proteomes" id="UP001304300">
    <property type="component" value="Chromosome"/>
</dbReference>
<proteinExistence type="predicted"/>
<feature type="transmembrane region" description="Helical" evidence="1">
    <location>
        <begin position="340"/>
        <end position="359"/>
    </location>
</feature>
<dbReference type="AlphaFoldDB" id="A0AAQ3L8Q9"/>
<dbReference type="PANTHER" id="PTHR32063:SF21">
    <property type="entry name" value="MULTIDRUG RESISTANCE PROTEIN MDTB"/>
    <property type="match status" value="1"/>
</dbReference>
<dbReference type="Gene3D" id="3.30.70.1430">
    <property type="entry name" value="Multidrug efflux transporter AcrB pore domain"/>
    <property type="match status" value="2"/>
</dbReference>
<feature type="transmembrane region" description="Helical" evidence="1">
    <location>
        <begin position="393"/>
        <end position="417"/>
    </location>
</feature>
<dbReference type="InterPro" id="IPR001036">
    <property type="entry name" value="Acrflvin-R"/>
</dbReference>
<feature type="transmembrane region" description="Helical" evidence="1">
    <location>
        <begin position="864"/>
        <end position="883"/>
    </location>
</feature>
<dbReference type="RefSeq" id="WP_317834213.1">
    <property type="nucleotide sequence ID" value="NZ_CP136920.1"/>
</dbReference>
<dbReference type="Gene3D" id="1.20.1640.10">
    <property type="entry name" value="Multidrug efflux transporter AcrB transmembrane domain"/>
    <property type="match status" value="2"/>
</dbReference>
<dbReference type="SUPFAM" id="SSF82714">
    <property type="entry name" value="Multidrug efflux transporter AcrB TolC docking domain, DN and DC subdomains"/>
    <property type="match status" value="2"/>
</dbReference>
<keyword evidence="1" id="KW-0812">Transmembrane</keyword>
<dbReference type="Pfam" id="PF00873">
    <property type="entry name" value="ACR_tran"/>
    <property type="match status" value="1"/>
</dbReference>
<dbReference type="KEGG" id="puo:RZN69_01415"/>
<accession>A0AAQ3L8Q9</accession>
<evidence type="ECO:0000256" key="1">
    <source>
        <dbReference type="SAM" id="Phobius"/>
    </source>
</evidence>
<feature type="transmembrane region" description="Helical" evidence="1">
    <location>
        <begin position="366"/>
        <end position="387"/>
    </location>
</feature>
<dbReference type="PRINTS" id="PR00702">
    <property type="entry name" value="ACRIFLAVINRP"/>
</dbReference>
<feature type="transmembrane region" description="Helical" evidence="1">
    <location>
        <begin position="916"/>
        <end position="941"/>
    </location>
</feature>
<feature type="transmembrane region" description="Helical" evidence="1">
    <location>
        <begin position="995"/>
        <end position="1019"/>
    </location>
</feature>
<evidence type="ECO:0000313" key="2">
    <source>
        <dbReference type="EMBL" id="WOO41729.1"/>
    </source>
</evidence>
<dbReference type="GO" id="GO:0042910">
    <property type="term" value="F:xenobiotic transmembrane transporter activity"/>
    <property type="evidence" value="ECO:0007669"/>
    <property type="project" value="TreeGrafter"/>
</dbReference>
<dbReference type="InterPro" id="IPR027463">
    <property type="entry name" value="AcrB_DN_DC_subdom"/>
</dbReference>
<evidence type="ECO:0000313" key="3">
    <source>
        <dbReference type="Proteomes" id="UP001304300"/>
    </source>
</evidence>
<feature type="transmembrane region" description="Helical" evidence="1">
    <location>
        <begin position="469"/>
        <end position="493"/>
    </location>
</feature>